<dbReference type="InterPro" id="IPR019734">
    <property type="entry name" value="TPR_rpt"/>
</dbReference>
<dbReference type="SUPFAM" id="SSF48452">
    <property type="entry name" value="TPR-like"/>
    <property type="match status" value="1"/>
</dbReference>
<dbReference type="SMART" id="SM00028">
    <property type="entry name" value="TPR"/>
    <property type="match status" value="2"/>
</dbReference>
<name>X1TA10_9ZZZZ</name>
<dbReference type="EMBL" id="BARW01011800">
    <property type="protein sequence ID" value="GAI76854.1"/>
    <property type="molecule type" value="Genomic_DNA"/>
</dbReference>
<protein>
    <submittedName>
        <fullName evidence="3">Uncharacterized protein</fullName>
    </submittedName>
</protein>
<keyword evidence="2" id="KW-0802">TPR repeat</keyword>
<gene>
    <name evidence="3" type="ORF">S12H4_22575</name>
</gene>
<reference evidence="3" key="1">
    <citation type="journal article" date="2014" name="Front. Microbiol.">
        <title>High frequency of phylogenetically diverse reductive dehalogenase-homologous genes in deep subseafloor sedimentary metagenomes.</title>
        <authorList>
            <person name="Kawai M."/>
            <person name="Futagami T."/>
            <person name="Toyoda A."/>
            <person name="Takaki Y."/>
            <person name="Nishi S."/>
            <person name="Hori S."/>
            <person name="Arai W."/>
            <person name="Tsubouchi T."/>
            <person name="Morono Y."/>
            <person name="Uchiyama I."/>
            <person name="Ito T."/>
            <person name="Fujiyama A."/>
            <person name="Inagaki F."/>
            <person name="Takami H."/>
        </authorList>
    </citation>
    <scope>NUCLEOTIDE SEQUENCE</scope>
    <source>
        <strain evidence="3">Expedition CK06-06</strain>
    </source>
</reference>
<dbReference type="InterPro" id="IPR051685">
    <property type="entry name" value="Ycf3/AcsC/BcsC/TPR_MFPF"/>
</dbReference>
<dbReference type="PANTHER" id="PTHR44943">
    <property type="entry name" value="CELLULOSE SYNTHASE OPERON PROTEIN C"/>
    <property type="match status" value="1"/>
</dbReference>
<dbReference type="PANTHER" id="PTHR44943:SF8">
    <property type="entry name" value="TPR REPEAT-CONTAINING PROTEIN MJ0263"/>
    <property type="match status" value="1"/>
</dbReference>
<evidence type="ECO:0000313" key="3">
    <source>
        <dbReference type="EMBL" id="GAI76854.1"/>
    </source>
</evidence>
<dbReference type="PROSITE" id="PS50005">
    <property type="entry name" value="TPR"/>
    <property type="match status" value="2"/>
</dbReference>
<keyword evidence="1" id="KW-0677">Repeat</keyword>
<accession>X1TA10</accession>
<dbReference type="InterPro" id="IPR011990">
    <property type="entry name" value="TPR-like_helical_dom_sf"/>
</dbReference>
<comment type="caution">
    <text evidence="3">The sequence shown here is derived from an EMBL/GenBank/DDBJ whole genome shotgun (WGS) entry which is preliminary data.</text>
</comment>
<proteinExistence type="predicted"/>
<dbReference type="Pfam" id="PF14559">
    <property type="entry name" value="TPR_19"/>
    <property type="match status" value="1"/>
</dbReference>
<organism evidence="3">
    <name type="scientific">marine sediment metagenome</name>
    <dbReference type="NCBI Taxonomy" id="412755"/>
    <lineage>
        <taxon>unclassified sequences</taxon>
        <taxon>metagenomes</taxon>
        <taxon>ecological metagenomes</taxon>
    </lineage>
</organism>
<evidence type="ECO:0000256" key="1">
    <source>
        <dbReference type="ARBA" id="ARBA00022737"/>
    </source>
</evidence>
<evidence type="ECO:0000256" key="2">
    <source>
        <dbReference type="ARBA" id="ARBA00022803"/>
    </source>
</evidence>
<dbReference type="Gene3D" id="1.25.40.10">
    <property type="entry name" value="Tetratricopeptide repeat domain"/>
    <property type="match status" value="1"/>
</dbReference>
<dbReference type="AlphaFoldDB" id="X1TA10"/>
<feature type="non-terminal residue" evidence="3">
    <location>
        <position position="1"/>
    </location>
</feature>
<sequence>DDEWFKKTVSSFKESYQLNPYNAWAHYHLAWSYWNKKMYPEAEDESKKSIELDPNNATYHWQLAGVYEAMGRAEEAIAEYERVLRIKPGHNKAKQAVKRVEERIQEEK</sequence>